<accession>A0A6P0ULW4</accession>
<gene>
    <name evidence="2" type="ORF">GWK08_08850</name>
</gene>
<reference evidence="2 3" key="1">
    <citation type="submission" date="2020-01" db="EMBL/GenBank/DDBJ databases">
        <title>Leptobacterium flavescens.</title>
        <authorList>
            <person name="Wang G."/>
        </authorList>
    </citation>
    <scope>NUCLEOTIDE SEQUENCE [LARGE SCALE GENOMIC DNA]</scope>
    <source>
        <strain evidence="2 3">KCTC 22160</strain>
    </source>
</reference>
<proteinExistence type="predicted"/>
<organism evidence="2 3">
    <name type="scientific">Leptobacterium flavescens</name>
    <dbReference type="NCBI Taxonomy" id="472055"/>
    <lineage>
        <taxon>Bacteria</taxon>
        <taxon>Pseudomonadati</taxon>
        <taxon>Bacteroidota</taxon>
        <taxon>Flavobacteriia</taxon>
        <taxon>Flavobacteriales</taxon>
        <taxon>Flavobacteriaceae</taxon>
        <taxon>Leptobacterium</taxon>
    </lineage>
</organism>
<evidence type="ECO:0000256" key="1">
    <source>
        <dbReference type="SAM" id="Phobius"/>
    </source>
</evidence>
<dbReference type="Proteomes" id="UP000468581">
    <property type="component" value="Unassembled WGS sequence"/>
</dbReference>
<feature type="transmembrane region" description="Helical" evidence="1">
    <location>
        <begin position="9"/>
        <end position="30"/>
    </location>
</feature>
<dbReference type="AlphaFoldDB" id="A0A6P0ULW4"/>
<keyword evidence="1" id="KW-0812">Transmembrane</keyword>
<keyword evidence="1" id="KW-0472">Membrane</keyword>
<evidence type="ECO:0000313" key="2">
    <source>
        <dbReference type="EMBL" id="NER13542.1"/>
    </source>
</evidence>
<keyword evidence="1" id="KW-1133">Transmembrane helix</keyword>
<protein>
    <submittedName>
        <fullName evidence="2">Uncharacterized protein</fullName>
    </submittedName>
</protein>
<dbReference type="RefSeq" id="WP_163606578.1">
    <property type="nucleotide sequence ID" value="NZ_JAABOO010000002.1"/>
</dbReference>
<keyword evidence="3" id="KW-1185">Reference proteome</keyword>
<evidence type="ECO:0000313" key="3">
    <source>
        <dbReference type="Proteomes" id="UP000468581"/>
    </source>
</evidence>
<dbReference type="EMBL" id="JAABOO010000002">
    <property type="protein sequence ID" value="NER13542.1"/>
    <property type="molecule type" value="Genomic_DNA"/>
</dbReference>
<name>A0A6P0ULW4_9FLAO</name>
<dbReference type="PROSITE" id="PS51257">
    <property type="entry name" value="PROKAR_LIPOPROTEIN"/>
    <property type="match status" value="1"/>
</dbReference>
<comment type="caution">
    <text evidence="2">The sequence shown here is derived from an EMBL/GenBank/DDBJ whole genome shotgun (WGS) entry which is preliminary data.</text>
</comment>
<sequence length="133" mass="14477">MKKKSNKMLWWLCYIVGGLIVFLLGCFYYRKKSEKLKPNIVDGVVDGIVGIAPSEVPRIIPVKTEEVKIPVEIPKGIGIERTPVIDLSGVSLTPVKKSSTCTNCGGGGATVEDQGLVGFREGIVSVFDDRRLL</sequence>